<dbReference type="PANTHER" id="PTHR11138:SF5">
    <property type="entry name" value="METHIONYL-TRNA FORMYLTRANSFERASE, MITOCHONDRIAL"/>
    <property type="match status" value="1"/>
</dbReference>
<dbReference type="EMBL" id="CP098248">
    <property type="protein sequence ID" value="WAV97318.1"/>
    <property type="molecule type" value="Genomic_DNA"/>
</dbReference>
<dbReference type="Proteomes" id="UP001164794">
    <property type="component" value="Chromosome"/>
</dbReference>
<keyword evidence="2" id="KW-0808">Transferase</keyword>
<evidence type="ECO:0000313" key="7">
    <source>
        <dbReference type="EMBL" id="WAV97318.1"/>
    </source>
</evidence>
<dbReference type="SUPFAM" id="SSF53328">
    <property type="entry name" value="Formyltransferase"/>
    <property type="match status" value="1"/>
</dbReference>
<dbReference type="GO" id="GO:0004479">
    <property type="term" value="F:methionyl-tRNA formyltransferase activity"/>
    <property type="evidence" value="ECO:0007669"/>
    <property type="project" value="TreeGrafter"/>
</dbReference>
<dbReference type="InterPro" id="IPR036477">
    <property type="entry name" value="Formyl_transf_N_sf"/>
</dbReference>
<dbReference type="RefSeq" id="WP_269264791.1">
    <property type="nucleotide sequence ID" value="NZ_CP098248.1"/>
</dbReference>
<evidence type="ECO:0000313" key="6">
    <source>
        <dbReference type="EMBL" id="WAV91531.1"/>
    </source>
</evidence>
<dbReference type="InterPro" id="IPR011034">
    <property type="entry name" value="Formyl_transferase-like_C_sf"/>
</dbReference>
<evidence type="ECO:0000259" key="5">
    <source>
        <dbReference type="Pfam" id="PF02911"/>
    </source>
</evidence>
<evidence type="ECO:0000259" key="4">
    <source>
        <dbReference type="Pfam" id="PF00551"/>
    </source>
</evidence>
<dbReference type="Proteomes" id="UP001164819">
    <property type="component" value="Chromosome"/>
</dbReference>
<dbReference type="Pfam" id="PF00551">
    <property type="entry name" value="Formyl_trans_N"/>
    <property type="match status" value="1"/>
</dbReference>
<reference evidence="7" key="1">
    <citation type="journal article" date="2022" name="Front. Microbiol.">
        <title>New perspectives on an old grouping: The genomic and phenotypic variability of Oxalobacter formigenes and the implications for calcium oxalate stone prevention.</title>
        <authorList>
            <person name="Chmiel J.A."/>
            <person name="Carr C."/>
            <person name="Stuivenberg G.A."/>
            <person name="Venema R."/>
            <person name="Chanyi R.M."/>
            <person name="Al K.F."/>
            <person name="Giguere D."/>
            <person name="Say H."/>
            <person name="Akouris P.P."/>
            <person name="Dominguez Romero S.A."/>
            <person name="Kwong A."/>
            <person name="Tai V."/>
            <person name="Koval S.F."/>
            <person name="Razvi H."/>
            <person name="Bjazevic J."/>
            <person name="Burton J.P."/>
        </authorList>
    </citation>
    <scope>NUCLEOTIDE SEQUENCE</scope>
    <source>
        <strain evidence="7">HOxNP-1</strain>
    </source>
</reference>
<name>A0A9E9NWW4_9BURK</name>
<evidence type="ECO:0000313" key="8">
    <source>
        <dbReference type="Proteomes" id="UP001164794"/>
    </source>
</evidence>
<evidence type="ECO:0000256" key="3">
    <source>
        <dbReference type="ARBA" id="ARBA00022917"/>
    </source>
</evidence>
<dbReference type="InterPro" id="IPR044135">
    <property type="entry name" value="Met-tRNA-FMT_C"/>
</dbReference>
<dbReference type="GO" id="GO:0005829">
    <property type="term" value="C:cytosol"/>
    <property type="evidence" value="ECO:0007669"/>
    <property type="project" value="TreeGrafter"/>
</dbReference>
<organism evidence="6">
    <name type="scientific">Oxalobacter aliiformigenes</name>
    <dbReference type="NCBI Taxonomy" id="2946593"/>
    <lineage>
        <taxon>Bacteria</taxon>
        <taxon>Pseudomonadati</taxon>
        <taxon>Pseudomonadota</taxon>
        <taxon>Betaproteobacteria</taxon>
        <taxon>Burkholderiales</taxon>
        <taxon>Oxalobacteraceae</taxon>
        <taxon>Oxalobacter</taxon>
    </lineage>
</organism>
<feature type="domain" description="Formyl transferase C-terminal" evidence="5">
    <location>
        <begin position="200"/>
        <end position="297"/>
    </location>
</feature>
<keyword evidence="3" id="KW-0648">Protein biosynthesis</keyword>
<dbReference type="InterPro" id="IPR002376">
    <property type="entry name" value="Formyl_transf_N"/>
</dbReference>
<protein>
    <submittedName>
        <fullName evidence="6">Methionyl-tRNA formyltransferase</fullName>
    </submittedName>
</protein>
<evidence type="ECO:0000256" key="1">
    <source>
        <dbReference type="ARBA" id="ARBA00010699"/>
    </source>
</evidence>
<dbReference type="InterPro" id="IPR005793">
    <property type="entry name" value="Formyl_trans_C"/>
</dbReference>
<dbReference type="AlphaFoldDB" id="A0A9E9NWW4"/>
<dbReference type="Pfam" id="PF02911">
    <property type="entry name" value="Formyl_trans_C"/>
    <property type="match status" value="1"/>
</dbReference>
<feature type="domain" description="Formyl transferase N-terminal" evidence="4">
    <location>
        <begin position="2"/>
        <end position="160"/>
    </location>
</feature>
<accession>A0A9E9NWW4</accession>
<comment type="similarity">
    <text evidence="1">Belongs to the Fmt family.</text>
</comment>
<dbReference type="EMBL" id="CP098251">
    <property type="protein sequence ID" value="WAV91531.1"/>
    <property type="molecule type" value="Genomic_DNA"/>
</dbReference>
<gene>
    <name evidence="7" type="ORF">NB645_00735</name>
    <name evidence="6" type="ORF">NB646_01850</name>
</gene>
<sequence>MRVVIVGQRDFGKAVLEAFHARGDVVAGVFMAPEKNSRPDTLKTAVLEKNLRLFQFENLASEEALTALRESNADIAVMAYVVQFVPQEFVRIPKCGTIQFHPSLLPKYRGPSAINWAIVCGERETGVTVFRPTDIMDEGPVILQKAVPIQPDDTAGSLYYDCLFPVGVQAMLEAADRVVSGNYVEKPQDVLQGSYESWLKEREARISWNNHVNQVYNLIRGCNPNPGAWIRFQDEKLVIMECRKNLHCSFQDVRGKIGTITSIDEESFFVGVPGGEIRIFAVRTESKKKMTAKECVKRWKLEIGMKFGE</sequence>
<dbReference type="SUPFAM" id="SSF50486">
    <property type="entry name" value="FMT C-terminal domain-like"/>
    <property type="match status" value="1"/>
</dbReference>
<dbReference type="Gene3D" id="3.40.50.12230">
    <property type="match status" value="1"/>
</dbReference>
<keyword evidence="8" id="KW-1185">Reference proteome</keyword>
<dbReference type="PANTHER" id="PTHR11138">
    <property type="entry name" value="METHIONYL-TRNA FORMYLTRANSFERASE"/>
    <property type="match status" value="1"/>
</dbReference>
<proteinExistence type="inferred from homology"/>
<dbReference type="CDD" id="cd08704">
    <property type="entry name" value="Met_tRNA_FMT_C"/>
    <property type="match status" value="1"/>
</dbReference>
<reference evidence="6" key="2">
    <citation type="journal article" date="2022" name="Front. Microbiol.">
        <title>New perspectives on an old grouping: The genomic and phenotypic variability of Oxalobacter formigenes and the implications for calcium oxalate stone prevention.</title>
        <authorList>
            <person name="Chmiel J.A."/>
            <person name="Carr C."/>
            <person name="Stuivenberg G.A."/>
            <person name="Venema R."/>
            <person name="Chanyi R.M."/>
            <person name="Al K.F."/>
            <person name="Giguere D."/>
            <person name="Say H."/>
            <person name="Akouris P.P."/>
            <person name="Dominguez Romero S.A."/>
            <person name="Kwong A."/>
            <person name="Tai V."/>
            <person name="Koval S.F."/>
            <person name="Razvi H."/>
            <person name="Bjazevic J."/>
            <person name="Burton J.P."/>
        </authorList>
    </citation>
    <scope>NUCLEOTIDE SEQUENCE</scope>
    <source>
        <strain evidence="6">OxK</strain>
    </source>
</reference>
<evidence type="ECO:0000256" key="2">
    <source>
        <dbReference type="ARBA" id="ARBA00022679"/>
    </source>
</evidence>